<reference evidence="5 6" key="1">
    <citation type="submission" date="2018-01" db="EMBL/GenBank/DDBJ databases">
        <title>The whole genome sequencing and assembly of Halobacillus litoralis ERB031 strain.</title>
        <authorList>
            <person name="Lee S.-J."/>
            <person name="Park M.-K."/>
            <person name="Kim J.-Y."/>
            <person name="Lee Y.-J."/>
            <person name="Yi H."/>
            <person name="Bahn Y.-S."/>
            <person name="Kim J.F."/>
            <person name="Lee D.-W."/>
        </authorList>
    </citation>
    <scope>NUCLEOTIDE SEQUENCE [LARGE SCALE GENOMIC DNA]</scope>
    <source>
        <strain evidence="5 6">ERB 031</strain>
    </source>
</reference>
<dbReference type="SUPFAM" id="SSF46785">
    <property type="entry name" value="Winged helix' DNA-binding domain"/>
    <property type="match status" value="1"/>
</dbReference>
<evidence type="ECO:0000256" key="3">
    <source>
        <dbReference type="ARBA" id="ARBA00023163"/>
    </source>
</evidence>
<evidence type="ECO:0000259" key="4">
    <source>
        <dbReference type="PROSITE" id="PS50949"/>
    </source>
</evidence>
<dbReference type="InterPro" id="IPR036388">
    <property type="entry name" value="WH-like_DNA-bd_sf"/>
</dbReference>
<dbReference type="GO" id="GO:0003700">
    <property type="term" value="F:DNA-binding transcription factor activity"/>
    <property type="evidence" value="ECO:0007669"/>
    <property type="project" value="InterPro"/>
</dbReference>
<sequence>MYENNHLIDQPLTRKTLSKQVEEKIVGLLLQDKMQPGDKLPSEMELIDMLGVSRSVLREAMSSLESLGIISRKTKGGTYFTKRIGHHPFSVMLSIVNNNLEAILEARMTLELGLVALAAEKITEEDLQRLRETIDAIRKSVDNDYGEHDIAFHQIIASSVENPVIQGMIDSLLLTHTKVNIQIPNREKEKTIAYHEAIYESLKERNPQKATQEMYAHLVFVRDKVLNQ</sequence>
<dbReference type="Pfam" id="PF07729">
    <property type="entry name" value="FCD"/>
    <property type="match status" value="1"/>
</dbReference>
<dbReference type="Gene3D" id="1.10.10.10">
    <property type="entry name" value="Winged helix-like DNA-binding domain superfamily/Winged helix DNA-binding domain"/>
    <property type="match status" value="1"/>
</dbReference>
<dbReference type="SMART" id="SM00345">
    <property type="entry name" value="HTH_GNTR"/>
    <property type="match status" value="1"/>
</dbReference>
<evidence type="ECO:0000256" key="2">
    <source>
        <dbReference type="ARBA" id="ARBA00023125"/>
    </source>
</evidence>
<dbReference type="OrthoDB" id="9782299at2"/>
<dbReference type="Gene3D" id="1.20.120.530">
    <property type="entry name" value="GntR ligand-binding domain-like"/>
    <property type="match status" value="1"/>
</dbReference>
<protein>
    <submittedName>
        <fullName evidence="5">FadR family transcriptional regulator</fullName>
    </submittedName>
</protein>
<dbReference type="Proteomes" id="UP000287756">
    <property type="component" value="Chromosome"/>
</dbReference>
<dbReference type="InterPro" id="IPR008920">
    <property type="entry name" value="TF_FadR/GntR_C"/>
</dbReference>
<keyword evidence="2" id="KW-0238">DNA-binding</keyword>
<evidence type="ECO:0000256" key="1">
    <source>
        <dbReference type="ARBA" id="ARBA00023015"/>
    </source>
</evidence>
<dbReference type="PRINTS" id="PR00035">
    <property type="entry name" value="HTHGNTR"/>
</dbReference>
<dbReference type="RefSeq" id="WP_128523060.1">
    <property type="nucleotide sequence ID" value="NZ_CP026118.1"/>
</dbReference>
<gene>
    <name evidence="5" type="ORF">HLI_03310</name>
</gene>
<dbReference type="InterPro" id="IPR000524">
    <property type="entry name" value="Tscrpt_reg_HTH_GntR"/>
</dbReference>
<dbReference type="SMART" id="SM00895">
    <property type="entry name" value="FCD"/>
    <property type="match status" value="1"/>
</dbReference>
<dbReference type="CDD" id="cd07377">
    <property type="entry name" value="WHTH_GntR"/>
    <property type="match status" value="1"/>
</dbReference>
<accession>A0A410M9F8</accession>
<dbReference type="KEGG" id="hli:HLI_03310"/>
<feature type="domain" description="HTH gntR-type" evidence="4">
    <location>
        <begin position="15"/>
        <end position="83"/>
    </location>
</feature>
<keyword evidence="1" id="KW-0805">Transcription regulation</keyword>
<dbReference type="GO" id="GO:0003677">
    <property type="term" value="F:DNA binding"/>
    <property type="evidence" value="ECO:0007669"/>
    <property type="project" value="UniProtKB-KW"/>
</dbReference>
<dbReference type="PROSITE" id="PS50949">
    <property type="entry name" value="HTH_GNTR"/>
    <property type="match status" value="1"/>
</dbReference>
<evidence type="ECO:0000313" key="5">
    <source>
        <dbReference type="EMBL" id="QAS51308.1"/>
    </source>
</evidence>
<keyword evidence="3" id="KW-0804">Transcription</keyword>
<dbReference type="SUPFAM" id="SSF48008">
    <property type="entry name" value="GntR ligand-binding domain-like"/>
    <property type="match status" value="1"/>
</dbReference>
<organism evidence="5 6">
    <name type="scientific">Halobacillus litoralis</name>
    <dbReference type="NCBI Taxonomy" id="45668"/>
    <lineage>
        <taxon>Bacteria</taxon>
        <taxon>Bacillati</taxon>
        <taxon>Bacillota</taxon>
        <taxon>Bacilli</taxon>
        <taxon>Bacillales</taxon>
        <taxon>Bacillaceae</taxon>
        <taxon>Halobacillus</taxon>
    </lineage>
</organism>
<dbReference type="EMBL" id="CP026118">
    <property type="protein sequence ID" value="QAS51308.1"/>
    <property type="molecule type" value="Genomic_DNA"/>
</dbReference>
<dbReference type="Pfam" id="PF00392">
    <property type="entry name" value="GntR"/>
    <property type="match status" value="1"/>
</dbReference>
<evidence type="ECO:0000313" key="6">
    <source>
        <dbReference type="Proteomes" id="UP000287756"/>
    </source>
</evidence>
<dbReference type="AlphaFoldDB" id="A0A410M9F8"/>
<name>A0A410M9F8_9BACI</name>
<dbReference type="PANTHER" id="PTHR43537">
    <property type="entry name" value="TRANSCRIPTIONAL REGULATOR, GNTR FAMILY"/>
    <property type="match status" value="1"/>
</dbReference>
<dbReference type="PANTHER" id="PTHR43537:SF43">
    <property type="entry name" value="GNTR-FAMILY TRANSCRIPTIONAL REGULATOR"/>
    <property type="match status" value="1"/>
</dbReference>
<dbReference type="InterPro" id="IPR036390">
    <property type="entry name" value="WH_DNA-bd_sf"/>
</dbReference>
<dbReference type="InterPro" id="IPR011711">
    <property type="entry name" value="GntR_C"/>
</dbReference>
<proteinExistence type="predicted"/>